<protein>
    <submittedName>
        <fullName evidence="1">Uncharacterized protein</fullName>
    </submittedName>
</protein>
<dbReference type="EMBL" id="JAUIQD010000002">
    <property type="protein sequence ID" value="KAK3360600.1"/>
    <property type="molecule type" value="Genomic_DNA"/>
</dbReference>
<dbReference type="AlphaFoldDB" id="A0AAJ0HSF5"/>
<sequence>MVAMCFALSARSSDAAQPPYDLRSVAAAPWEFMAAARTPFDILPPACEPDCRPSAQQEVQSFETALKGGEGERCELQAIILRCRVIAYPSGVDVDPSIDKFLRYAQKADVRRNLKRCLAIFDAR</sequence>
<gene>
    <name evidence="1" type="ORF">B0T25DRAFT_565477</name>
</gene>
<evidence type="ECO:0000313" key="2">
    <source>
        <dbReference type="Proteomes" id="UP001275084"/>
    </source>
</evidence>
<reference evidence="1" key="1">
    <citation type="journal article" date="2023" name="Mol. Phylogenet. Evol.">
        <title>Genome-scale phylogeny and comparative genomics of the fungal order Sordariales.</title>
        <authorList>
            <person name="Hensen N."/>
            <person name="Bonometti L."/>
            <person name="Westerberg I."/>
            <person name="Brannstrom I.O."/>
            <person name="Guillou S."/>
            <person name="Cros-Aarteil S."/>
            <person name="Calhoun S."/>
            <person name="Haridas S."/>
            <person name="Kuo A."/>
            <person name="Mondo S."/>
            <person name="Pangilinan J."/>
            <person name="Riley R."/>
            <person name="LaButti K."/>
            <person name="Andreopoulos B."/>
            <person name="Lipzen A."/>
            <person name="Chen C."/>
            <person name="Yan M."/>
            <person name="Daum C."/>
            <person name="Ng V."/>
            <person name="Clum A."/>
            <person name="Steindorff A."/>
            <person name="Ohm R.A."/>
            <person name="Martin F."/>
            <person name="Silar P."/>
            <person name="Natvig D.O."/>
            <person name="Lalanne C."/>
            <person name="Gautier V."/>
            <person name="Ament-Velasquez S.L."/>
            <person name="Kruys A."/>
            <person name="Hutchinson M.I."/>
            <person name="Powell A.J."/>
            <person name="Barry K."/>
            <person name="Miller A.N."/>
            <person name="Grigoriev I.V."/>
            <person name="Debuchy R."/>
            <person name="Gladieux P."/>
            <person name="Hiltunen Thoren M."/>
            <person name="Johannesson H."/>
        </authorList>
    </citation>
    <scope>NUCLEOTIDE SEQUENCE</scope>
    <source>
        <strain evidence="1">CBS 955.72</strain>
    </source>
</reference>
<name>A0AAJ0HSF5_9PEZI</name>
<keyword evidence="2" id="KW-1185">Reference proteome</keyword>
<evidence type="ECO:0000313" key="1">
    <source>
        <dbReference type="EMBL" id="KAK3360600.1"/>
    </source>
</evidence>
<comment type="caution">
    <text evidence="1">The sequence shown here is derived from an EMBL/GenBank/DDBJ whole genome shotgun (WGS) entry which is preliminary data.</text>
</comment>
<dbReference type="Proteomes" id="UP001275084">
    <property type="component" value="Unassembled WGS sequence"/>
</dbReference>
<organism evidence="1 2">
    <name type="scientific">Lasiosphaeria hispida</name>
    <dbReference type="NCBI Taxonomy" id="260671"/>
    <lineage>
        <taxon>Eukaryota</taxon>
        <taxon>Fungi</taxon>
        <taxon>Dikarya</taxon>
        <taxon>Ascomycota</taxon>
        <taxon>Pezizomycotina</taxon>
        <taxon>Sordariomycetes</taxon>
        <taxon>Sordariomycetidae</taxon>
        <taxon>Sordariales</taxon>
        <taxon>Lasiosphaeriaceae</taxon>
        <taxon>Lasiosphaeria</taxon>
    </lineage>
</organism>
<proteinExistence type="predicted"/>
<accession>A0AAJ0HSF5</accession>
<reference evidence="1" key="2">
    <citation type="submission" date="2023-06" db="EMBL/GenBank/DDBJ databases">
        <authorList>
            <consortium name="Lawrence Berkeley National Laboratory"/>
            <person name="Haridas S."/>
            <person name="Hensen N."/>
            <person name="Bonometti L."/>
            <person name="Westerberg I."/>
            <person name="Brannstrom I.O."/>
            <person name="Guillou S."/>
            <person name="Cros-Aarteil S."/>
            <person name="Calhoun S."/>
            <person name="Kuo A."/>
            <person name="Mondo S."/>
            <person name="Pangilinan J."/>
            <person name="Riley R."/>
            <person name="Labutti K."/>
            <person name="Andreopoulos B."/>
            <person name="Lipzen A."/>
            <person name="Chen C."/>
            <person name="Yanf M."/>
            <person name="Daum C."/>
            <person name="Ng V."/>
            <person name="Clum A."/>
            <person name="Steindorff A."/>
            <person name="Ohm R."/>
            <person name="Martin F."/>
            <person name="Silar P."/>
            <person name="Natvig D."/>
            <person name="Lalanne C."/>
            <person name="Gautier V."/>
            <person name="Ament-Velasquez S.L."/>
            <person name="Kruys A."/>
            <person name="Hutchinson M.I."/>
            <person name="Powell A.J."/>
            <person name="Barry K."/>
            <person name="Miller A.N."/>
            <person name="Grigoriev I.V."/>
            <person name="Debuchy R."/>
            <person name="Gladieux P."/>
            <person name="Thoren M.H."/>
            <person name="Johannesson H."/>
        </authorList>
    </citation>
    <scope>NUCLEOTIDE SEQUENCE</scope>
    <source>
        <strain evidence="1">CBS 955.72</strain>
    </source>
</reference>